<accession>A0A3D0WBT2</accession>
<reference evidence="1 2" key="1">
    <citation type="journal article" date="2018" name="Nat. Biotechnol.">
        <title>A standardized bacterial taxonomy based on genome phylogeny substantially revises the tree of life.</title>
        <authorList>
            <person name="Parks D.H."/>
            <person name="Chuvochina M."/>
            <person name="Waite D.W."/>
            <person name="Rinke C."/>
            <person name="Skarshewski A."/>
            <person name="Chaumeil P.A."/>
            <person name="Hugenholtz P."/>
        </authorList>
    </citation>
    <scope>NUCLEOTIDE SEQUENCE [LARGE SCALE GENOMIC DNA]</scope>
    <source>
        <strain evidence="1">UBA9015</strain>
    </source>
</reference>
<dbReference type="NCBIfam" id="TIGR02594">
    <property type="entry name" value="TIGR02594 family protein"/>
    <property type="match status" value="1"/>
</dbReference>
<dbReference type="InterPro" id="IPR013423">
    <property type="entry name" value="CHP02594"/>
</dbReference>
<gene>
    <name evidence="1" type="ORF">DEP91_08525</name>
</gene>
<organism evidence="1 2">
    <name type="scientific">Sphingomonas bacterium</name>
    <dbReference type="NCBI Taxonomy" id="1895847"/>
    <lineage>
        <taxon>Bacteria</taxon>
        <taxon>Pseudomonadati</taxon>
        <taxon>Pseudomonadota</taxon>
        <taxon>Alphaproteobacteria</taxon>
        <taxon>Sphingomonadales</taxon>
        <taxon>Sphingomonadaceae</taxon>
        <taxon>Sphingomonas</taxon>
    </lineage>
</organism>
<comment type="caution">
    <text evidence="1">The sequence shown here is derived from an EMBL/GenBank/DDBJ whole genome shotgun (WGS) entry which is preliminary data.</text>
</comment>
<dbReference type="Gene3D" id="3.90.1720.10">
    <property type="entry name" value="endopeptidase domain like (from Nostoc punctiforme)"/>
    <property type="match status" value="1"/>
</dbReference>
<dbReference type="Proteomes" id="UP000262699">
    <property type="component" value="Unassembled WGS sequence"/>
</dbReference>
<evidence type="ECO:0000313" key="1">
    <source>
        <dbReference type="EMBL" id="HCB76205.1"/>
    </source>
</evidence>
<dbReference type="EMBL" id="DOYJ01000237">
    <property type="protein sequence ID" value="HCB76205.1"/>
    <property type="molecule type" value="Genomic_DNA"/>
</dbReference>
<evidence type="ECO:0000313" key="2">
    <source>
        <dbReference type="Proteomes" id="UP000262699"/>
    </source>
</evidence>
<proteinExistence type="predicted"/>
<sequence length="176" mass="18673">MTDLEPAWMKAARAKLGTREAPGAANNPTILGWAKRLGVKVLGIAYNADSVPWCGLFVAECLDRGGIDLAADGMHRMRVAVRAKAWATWGSPLRADQLAPGAIVVFDRPGGGHVGFYVGEDAGAYHVLGGNQGDAVTIARIEKKRCIARRWPSGFARGGSPVRLTVAGRPLSRNEA</sequence>
<dbReference type="AlphaFoldDB" id="A0A3D0WBT2"/>
<name>A0A3D0WBT2_9SPHN</name>
<protein>
    <submittedName>
        <fullName evidence="1">TIGR02594 family protein</fullName>
    </submittedName>
</protein>